<evidence type="ECO:0000313" key="8">
    <source>
        <dbReference type="Proteomes" id="UP000779049"/>
    </source>
</evidence>
<keyword evidence="6" id="KW-0472">Membrane</keyword>
<dbReference type="InterPro" id="IPR050222">
    <property type="entry name" value="MATE_MdtK"/>
</dbReference>
<feature type="transmembrane region" description="Helical" evidence="6">
    <location>
        <begin position="50"/>
        <end position="70"/>
    </location>
</feature>
<comment type="function">
    <text evidence="1">Multidrug efflux pump.</text>
</comment>
<evidence type="ECO:0000256" key="3">
    <source>
        <dbReference type="ARBA" id="ARBA00020268"/>
    </source>
</evidence>
<feature type="transmembrane region" description="Helical" evidence="6">
    <location>
        <begin position="179"/>
        <end position="202"/>
    </location>
</feature>
<protein>
    <recommendedName>
        <fullName evidence="3">Probable multidrug resistance protein NorM</fullName>
    </recommendedName>
    <alternativeName>
        <fullName evidence="5">Multidrug-efflux transporter</fullName>
    </alternativeName>
</protein>
<dbReference type="PANTHER" id="PTHR43298">
    <property type="entry name" value="MULTIDRUG RESISTANCE PROTEIN NORM-RELATED"/>
    <property type="match status" value="1"/>
</dbReference>
<dbReference type="Pfam" id="PF01554">
    <property type="entry name" value="MatE"/>
    <property type="match status" value="1"/>
</dbReference>
<evidence type="ECO:0000256" key="4">
    <source>
        <dbReference type="ARBA" id="ARBA00022448"/>
    </source>
</evidence>
<feature type="transmembrane region" description="Helical" evidence="6">
    <location>
        <begin position="149"/>
        <end position="172"/>
    </location>
</feature>
<accession>A0ABS7L9A8</accession>
<proteinExistence type="inferred from homology"/>
<feature type="transmembrane region" description="Helical" evidence="6">
    <location>
        <begin position="108"/>
        <end position="129"/>
    </location>
</feature>
<reference evidence="7 8" key="1">
    <citation type="journal article" date="2020" name="New Microbes New Infect">
        <title>Sellimonas caecigallum sp. nov., description and genome sequence of a new member of the Sellimonas genus isolated from the cecum of feral chicken.</title>
        <authorList>
            <person name="Wongkuna S."/>
            <person name="Ghimire S."/>
            <person name="Antony L."/>
            <person name="Chankhamhaengdecha S."/>
            <person name="Janvilisri T."/>
            <person name="Scaria J."/>
        </authorList>
    </citation>
    <scope>NUCLEOTIDE SEQUENCE [LARGE SCALE GENOMIC DNA]</scope>
    <source>
        <strain evidence="7 8">SW451</strain>
    </source>
</reference>
<evidence type="ECO:0000313" key="7">
    <source>
        <dbReference type="EMBL" id="MBY0759681.1"/>
    </source>
</evidence>
<keyword evidence="4" id="KW-0813">Transport</keyword>
<feature type="transmembrane region" description="Helical" evidence="6">
    <location>
        <begin position="76"/>
        <end position="96"/>
    </location>
</feature>
<evidence type="ECO:0000256" key="1">
    <source>
        <dbReference type="ARBA" id="ARBA00003408"/>
    </source>
</evidence>
<feature type="transmembrane region" description="Helical" evidence="6">
    <location>
        <begin position="208"/>
        <end position="230"/>
    </location>
</feature>
<dbReference type="Proteomes" id="UP000779049">
    <property type="component" value="Unassembled WGS sequence"/>
</dbReference>
<keyword evidence="6" id="KW-1133">Transmembrane helix</keyword>
<keyword evidence="8" id="KW-1185">Reference proteome</keyword>
<dbReference type="EMBL" id="VIRV01000021">
    <property type="protein sequence ID" value="MBY0759681.1"/>
    <property type="molecule type" value="Genomic_DNA"/>
</dbReference>
<organism evidence="7 8">
    <name type="scientific">Sellimonas caecigallum</name>
    <dbReference type="NCBI Taxonomy" id="2592333"/>
    <lineage>
        <taxon>Bacteria</taxon>
        <taxon>Bacillati</taxon>
        <taxon>Bacillota</taxon>
        <taxon>Clostridia</taxon>
        <taxon>Lachnospirales</taxon>
        <taxon>Lachnospiraceae</taxon>
        <taxon>Sellimonas</taxon>
    </lineage>
</organism>
<keyword evidence="6" id="KW-0812">Transmembrane</keyword>
<name>A0ABS7L9A8_9FIRM</name>
<comment type="caution">
    <text evidence="7">The sequence shown here is derived from an EMBL/GenBank/DDBJ whole genome shotgun (WGS) entry which is preliminary data.</text>
</comment>
<dbReference type="PANTHER" id="PTHR43298:SF2">
    <property type="entry name" value="FMN_FAD EXPORTER YEEO-RELATED"/>
    <property type="match status" value="1"/>
</dbReference>
<dbReference type="InterPro" id="IPR002528">
    <property type="entry name" value="MATE_fam"/>
</dbReference>
<comment type="similarity">
    <text evidence="2">Belongs to the multi antimicrobial extrusion (MATE) (TC 2.A.66.1) family.</text>
</comment>
<gene>
    <name evidence="7" type="ORF">FLB61_11405</name>
</gene>
<evidence type="ECO:0000256" key="2">
    <source>
        <dbReference type="ARBA" id="ARBA00010199"/>
    </source>
</evidence>
<evidence type="ECO:0000256" key="6">
    <source>
        <dbReference type="SAM" id="Phobius"/>
    </source>
</evidence>
<sequence length="247" mass="27360">MVIAIFYLNRKNFVCRFSRKMLRIDRALLKELVLVGIPVSFQECIVRFSFLYLTSITNSFGIYTASAVGVASKYDVFAMLPATSISNALAALTAQNMGAGKPERARTFLHYGMTTAFACSLAFFAWAQISPQTMISIFSSDPNVISVGIPFLRACSLDYLAVSFLFCLNGYLNGCEKTLFTMANCCCGALLIRVPLLAMLIYNNVHSLLYYGLVSPFSSVAMLGVICFYMTRQSRKSGVLPIYRKTI</sequence>
<evidence type="ECO:0000256" key="5">
    <source>
        <dbReference type="ARBA" id="ARBA00031636"/>
    </source>
</evidence>